<dbReference type="EMBL" id="CAEKDK010000005">
    <property type="protein sequence ID" value="CAB4279306.1"/>
    <property type="molecule type" value="Genomic_DNA"/>
</dbReference>
<feature type="chain" id="PRO_5027109628" description="FBD domain-containing protein" evidence="1">
    <location>
        <begin position="21"/>
        <end position="123"/>
    </location>
</feature>
<sequence length="123" mass="14105">MLDSCLVVLPLIVFFVGVDMQFIFPEVKLKEVANTCFHHHPEVVEIVGYRGHQSVVKIVMFLIKIAVSLKKIVINTVRQLFCGESVDESEEEVEEEDAGQQPLHELKWELHAAISSVWQIYRT</sequence>
<reference evidence="3 4" key="1">
    <citation type="submission" date="2020-05" db="EMBL/GenBank/DDBJ databases">
        <authorList>
            <person name="Campoy J."/>
            <person name="Schneeberger K."/>
            <person name="Spophaly S."/>
        </authorList>
    </citation>
    <scope>NUCLEOTIDE SEQUENCE [LARGE SCALE GENOMIC DNA]</scope>
    <source>
        <strain evidence="3">PruArmRojPasFocal</strain>
    </source>
</reference>
<feature type="domain" description="FBD" evidence="2">
    <location>
        <begin position="36"/>
        <end position="74"/>
    </location>
</feature>
<organism evidence="3 4">
    <name type="scientific">Prunus armeniaca</name>
    <name type="common">Apricot</name>
    <name type="synonym">Armeniaca vulgaris</name>
    <dbReference type="NCBI Taxonomy" id="36596"/>
    <lineage>
        <taxon>Eukaryota</taxon>
        <taxon>Viridiplantae</taxon>
        <taxon>Streptophyta</taxon>
        <taxon>Embryophyta</taxon>
        <taxon>Tracheophyta</taxon>
        <taxon>Spermatophyta</taxon>
        <taxon>Magnoliopsida</taxon>
        <taxon>eudicotyledons</taxon>
        <taxon>Gunneridae</taxon>
        <taxon>Pentapetalae</taxon>
        <taxon>rosids</taxon>
        <taxon>fabids</taxon>
        <taxon>Rosales</taxon>
        <taxon>Rosaceae</taxon>
        <taxon>Amygdaloideae</taxon>
        <taxon>Amygdaleae</taxon>
        <taxon>Prunus</taxon>
    </lineage>
</organism>
<feature type="signal peptide" evidence="1">
    <location>
        <begin position="1"/>
        <end position="20"/>
    </location>
</feature>
<dbReference type="Proteomes" id="UP000507222">
    <property type="component" value="Unassembled WGS sequence"/>
</dbReference>
<evidence type="ECO:0000256" key="1">
    <source>
        <dbReference type="SAM" id="SignalP"/>
    </source>
</evidence>
<accession>A0A6J5URV4</accession>
<protein>
    <recommendedName>
        <fullName evidence="2">FBD domain-containing protein</fullName>
    </recommendedName>
</protein>
<keyword evidence="1" id="KW-0732">Signal</keyword>
<evidence type="ECO:0000313" key="3">
    <source>
        <dbReference type="EMBL" id="CAB4279306.1"/>
    </source>
</evidence>
<dbReference type="AlphaFoldDB" id="A0A6J5URV4"/>
<gene>
    <name evidence="3" type="ORF">CURHAP_LOCUS31518</name>
</gene>
<evidence type="ECO:0000259" key="2">
    <source>
        <dbReference type="Pfam" id="PF08387"/>
    </source>
</evidence>
<evidence type="ECO:0000313" key="4">
    <source>
        <dbReference type="Proteomes" id="UP000507222"/>
    </source>
</evidence>
<dbReference type="InterPro" id="IPR006566">
    <property type="entry name" value="FBD"/>
</dbReference>
<name>A0A6J5URV4_PRUAR</name>
<dbReference type="Pfam" id="PF08387">
    <property type="entry name" value="FBD"/>
    <property type="match status" value="1"/>
</dbReference>
<proteinExistence type="predicted"/>